<dbReference type="EMBL" id="JACHLY010000001">
    <property type="protein sequence ID" value="MBB6000606.1"/>
    <property type="molecule type" value="Genomic_DNA"/>
</dbReference>
<keyword evidence="3" id="KW-1185">Reference proteome</keyword>
<feature type="region of interest" description="Disordered" evidence="1">
    <location>
        <begin position="158"/>
        <end position="223"/>
    </location>
</feature>
<protein>
    <submittedName>
        <fullName evidence="2">Uncharacterized protein</fullName>
    </submittedName>
</protein>
<accession>A0A841EC95</accession>
<sequence>MSGGVAGSGGGVAVRGGGWCAALSDGSRRHRPSCGGSGESGAYSSVEPAAGCTFNAEVLYRNRHLTESEYRRSVPALSPGSSCRRSRRSCPVRSRIPIRDQGSGAVPGRSRREPGACSGADARCYLGTEGRRAPLLRAAESHGILRDAGRRRAVGLGRLPRRRAGQMSSVACRPGAADRNRFRPGGRPRFRGAQPPAGGGRNRLRSSPGGERSGHSGRRMRVE</sequence>
<dbReference type="AlphaFoldDB" id="A0A841EC95"/>
<reference evidence="2 3" key="1">
    <citation type="submission" date="2020-08" db="EMBL/GenBank/DDBJ databases">
        <title>Sequencing the genomes of 1000 actinobacteria strains.</title>
        <authorList>
            <person name="Klenk H.-P."/>
        </authorList>
    </citation>
    <scope>NUCLEOTIDE SEQUENCE [LARGE SCALE GENOMIC DNA]</scope>
    <source>
        <strain evidence="2 3">DSM 44593</strain>
    </source>
</reference>
<comment type="caution">
    <text evidence="2">The sequence shown here is derived from an EMBL/GenBank/DDBJ whole genome shotgun (WGS) entry which is preliminary data.</text>
</comment>
<organism evidence="2 3">
    <name type="scientific">Streptomonospora salina</name>
    <dbReference type="NCBI Taxonomy" id="104205"/>
    <lineage>
        <taxon>Bacteria</taxon>
        <taxon>Bacillati</taxon>
        <taxon>Actinomycetota</taxon>
        <taxon>Actinomycetes</taxon>
        <taxon>Streptosporangiales</taxon>
        <taxon>Nocardiopsidaceae</taxon>
        <taxon>Streptomonospora</taxon>
    </lineage>
</organism>
<proteinExistence type="predicted"/>
<dbReference type="Proteomes" id="UP000578077">
    <property type="component" value="Unassembled WGS sequence"/>
</dbReference>
<evidence type="ECO:0000313" key="3">
    <source>
        <dbReference type="Proteomes" id="UP000578077"/>
    </source>
</evidence>
<name>A0A841EC95_9ACTN</name>
<evidence type="ECO:0000256" key="1">
    <source>
        <dbReference type="SAM" id="MobiDB-lite"/>
    </source>
</evidence>
<evidence type="ECO:0000313" key="2">
    <source>
        <dbReference type="EMBL" id="MBB6000606.1"/>
    </source>
</evidence>
<feature type="region of interest" description="Disordered" evidence="1">
    <location>
        <begin position="70"/>
        <end position="115"/>
    </location>
</feature>
<gene>
    <name evidence="2" type="ORF">HNR25_004357</name>
</gene>